<dbReference type="InterPro" id="IPR002645">
    <property type="entry name" value="STAS_dom"/>
</dbReference>
<dbReference type="CDD" id="cd00130">
    <property type="entry name" value="PAS"/>
    <property type="match status" value="1"/>
</dbReference>
<dbReference type="EMBL" id="CP114040">
    <property type="protein sequence ID" value="WAS96559.1"/>
    <property type="molecule type" value="Genomic_DNA"/>
</dbReference>
<dbReference type="InterPro" id="IPR035965">
    <property type="entry name" value="PAS-like_dom_sf"/>
</dbReference>
<dbReference type="CDD" id="cd07041">
    <property type="entry name" value="STAS_RsbR_RsbS_like"/>
    <property type="match status" value="1"/>
</dbReference>
<dbReference type="InterPro" id="IPR051932">
    <property type="entry name" value="Bact_StressResp_Reg"/>
</dbReference>
<keyword evidence="1" id="KW-0597">Phosphoprotein</keyword>
<dbReference type="SUPFAM" id="SSF55785">
    <property type="entry name" value="PYP-like sensor domain (PAS domain)"/>
    <property type="match status" value="2"/>
</dbReference>
<dbReference type="Gene3D" id="3.30.450.20">
    <property type="entry name" value="PAS domain"/>
    <property type="match status" value="2"/>
</dbReference>
<dbReference type="PANTHER" id="PTHR33745">
    <property type="entry name" value="RSBT ANTAGONIST PROTEIN RSBS-RELATED"/>
    <property type="match status" value="1"/>
</dbReference>
<dbReference type="RefSeq" id="WP_269038921.1">
    <property type="nucleotide sequence ID" value="NZ_CP114040.1"/>
</dbReference>
<reference evidence="3" key="1">
    <citation type="submission" date="2022-11" db="EMBL/GenBank/DDBJ databases">
        <title>Minimal conservation of predation-associated metabolite biosynthetic gene clusters underscores biosynthetic potential of Myxococcota including descriptions for ten novel species: Archangium lansinium sp. nov., Myxococcus landrumus sp. nov., Nannocystis bai.</title>
        <authorList>
            <person name="Ahearne A."/>
            <person name="Stevens C."/>
            <person name="Dowd S."/>
        </authorList>
    </citation>
    <scope>NUCLEOTIDE SEQUENCE</scope>
    <source>
        <strain evidence="3">Fl3</strain>
    </source>
</reference>
<dbReference type="InterPro" id="IPR036513">
    <property type="entry name" value="STAS_dom_sf"/>
</dbReference>
<evidence type="ECO:0000313" key="4">
    <source>
        <dbReference type="Proteomes" id="UP001164459"/>
    </source>
</evidence>
<sequence length="364" mass="39376">MDPENELHEAPLVVIEVDAALVITGWNRRAERVFATAAAAAVGRPLAEVLPLAEGTWSSLTAGDDPPRVWSIRRPDGAWSLEAWSQALAGEAGRVRLYGHDVGARRAAEARTALESTMLRALEDNLEIVLWACDERGVFLYQGGKASELARVPPDYLVGKNIFELYKAQGNGELIARAIAGEPAHTRSAELYGLYWDTSYIPVRDDPSGARLVGVSLNISEAKLAELELRGRVELIERQQAVIRQLSTPILEVWDGVLTMPIVGLVDTARAAEIMDSLLQAVTRTRARFAILDLTGVEVVDTGTAGHLVEMIQAVALLGAQGILTGIHPTIAQTMVALGVDLSRVVVHAKLRDALKHCLRAARS</sequence>
<dbReference type="PROSITE" id="PS50801">
    <property type="entry name" value="STAS"/>
    <property type="match status" value="1"/>
</dbReference>
<dbReference type="SUPFAM" id="SSF52091">
    <property type="entry name" value="SpoIIaa-like"/>
    <property type="match status" value="1"/>
</dbReference>
<accession>A0ABY7HC00</accession>
<evidence type="ECO:0000313" key="3">
    <source>
        <dbReference type="EMBL" id="WAS96559.1"/>
    </source>
</evidence>
<protein>
    <submittedName>
        <fullName evidence="3">STAS domain-containing protein</fullName>
    </submittedName>
</protein>
<proteinExistence type="predicted"/>
<dbReference type="Gene3D" id="3.30.750.24">
    <property type="entry name" value="STAS domain"/>
    <property type="match status" value="1"/>
</dbReference>
<gene>
    <name evidence="3" type="ORF">O0S08_10410</name>
</gene>
<name>A0ABY7HC00_9BACT</name>
<dbReference type="Proteomes" id="UP001164459">
    <property type="component" value="Chromosome"/>
</dbReference>
<organism evidence="3 4">
    <name type="scientific">Nannocystis punicea</name>
    <dbReference type="NCBI Taxonomy" id="2995304"/>
    <lineage>
        <taxon>Bacteria</taxon>
        <taxon>Pseudomonadati</taxon>
        <taxon>Myxococcota</taxon>
        <taxon>Polyangia</taxon>
        <taxon>Nannocystales</taxon>
        <taxon>Nannocystaceae</taxon>
        <taxon>Nannocystis</taxon>
    </lineage>
</organism>
<dbReference type="Pfam" id="PF01740">
    <property type="entry name" value="STAS"/>
    <property type="match status" value="1"/>
</dbReference>
<keyword evidence="4" id="KW-1185">Reference proteome</keyword>
<dbReference type="InterPro" id="IPR000014">
    <property type="entry name" value="PAS"/>
</dbReference>
<feature type="domain" description="STAS" evidence="2">
    <location>
        <begin position="247"/>
        <end position="358"/>
    </location>
</feature>
<evidence type="ECO:0000256" key="1">
    <source>
        <dbReference type="ARBA" id="ARBA00022553"/>
    </source>
</evidence>
<evidence type="ECO:0000259" key="2">
    <source>
        <dbReference type="PROSITE" id="PS50801"/>
    </source>
</evidence>
<dbReference type="PANTHER" id="PTHR33745:SF3">
    <property type="entry name" value="RSBT CO-ANTAGONIST PROTEIN RSBRC"/>
    <property type="match status" value="1"/>
</dbReference>